<dbReference type="RefSeq" id="WP_197931858.1">
    <property type="nucleotide sequence ID" value="NZ_CP065682.1"/>
</dbReference>
<feature type="transmembrane region" description="Helical" evidence="1">
    <location>
        <begin position="12"/>
        <end position="35"/>
    </location>
</feature>
<gene>
    <name evidence="2" type="ORF">I6G59_15475</name>
</gene>
<keyword evidence="1" id="KW-0472">Membrane</keyword>
<dbReference type="AlphaFoldDB" id="A0A7T2TGE5"/>
<dbReference type="KEGG" id="bcau:I6G59_15475"/>
<name>A0A7T2TGE5_9MICO</name>
<protein>
    <submittedName>
        <fullName evidence="2">Uncharacterized protein</fullName>
    </submittedName>
</protein>
<feature type="transmembrane region" description="Helical" evidence="1">
    <location>
        <begin position="41"/>
        <end position="64"/>
    </location>
</feature>
<keyword evidence="1" id="KW-1133">Transmembrane helix</keyword>
<reference evidence="2 3" key="1">
    <citation type="submission" date="2020-12" db="EMBL/GenBank/DDBJ databases">
        <title>FDA dAtabase for Regulatory Grade micrObial Sequences (FDA-ARGOS): Supporting development and validation of Infectious Disease Dx tests.</title>
        <authorList>
            <person name="Sproer C."/>
            <person name="Gronow S."/>
            <person name="Severitt S."/>
            <person name="Schroder I."/>
            <person name="Tallon L."/>
            <person name="Sadzewicz L."/>
            <person name="Zhao X."/>
            <person name="Boylan J."/>
            <person name="Ott S."/>
            <person name="Bowen H."/>
            <person name="Vavikolanu K."/>
            <person name="Mehta A."/>
            <person name="Aluvathingal J."/>
            <person name="Nadendla S."/>
            <person name="Lowell S."/>
            <person name="Myers T."/>
            <person name="Yan Y."/>
            <person name="Sichtig H."/>
        </authorList>
    </citation>
    <scope>NUCLEOTIDE SEQUENCE [LARGE SCALE GENOMIC DNA]</scope>
    <source>
        <strain evidence="2 3">FDAARGOS_902</strain>
    </source>
</reference>
<evidence type="ECO:0000313" key="3">
    <source>
        <dbReference type="Proteomes" id="UP000594979"/>
    </source>
</evidence>
<accession>A0A7T2TGE5</accession>
<keyword evidence="1" id="KW-0812">Transmembrane</keyword>
<feature type="transmembrane region" description="Helical" evidence="1">
    <location>
        <begin position="76"/>
        <end position="97"/>
    </location>
</feature>
<proteinExistence type="predicted"/>
<organism evidence="2 3">
    <name type="scientific">Brevibacterium casei</name>
    <dbReference type="NCBI Taxonomy" id="33889"/>
    <lineage>
        <taxon>Bacteria</taxon>
        <taxon>Bacillati</taxon>
        <taxon>Actinomycetota</taxon>
        <taxon>Actinomycetes</taxon>
        <taxon>Micrococcales</taxon>
        <taxon>Brevibacteriaceae</taxon>
        <taxon>Brevibacterium</taxon>
    </lineage>
</organism>
<evidence type="ECO:0000256" key="1">
    <source>
        <dbReference type="SAM" id="Phobius"/>
    </source>
</evidence>
<dbReference type="EMBL" id="CP065682">
    <property type="protein sequence ID" value="QPS33324.1"/>
    <property type="molecule type" value="Genomic_DNA"/>
</dbReference>
<dbReference type="Proteomes" id="UP000594979">
    <property type="component" value="Chromosome"/>
</dbReference>
<feature type="transmembrane region" description="Helical" evidence="1">
    <location>
        <begin position="117"/>
        <end position="136"/>
    </location>
</feature>
<evidence type="ECO:0000313" key="2">
    <source>
        <dbReference type="EMBL" id="QPS33324.1"/>
    </source>
</evidence>
<sequence length="149" mass="16009">MGEMPRRSSFWADVRELMGVGAVGVLLVFMAAEIFVSPLSILAWFGLIYLIAFAVAAAAVALLLRRESPRPRLWSAVRILIAGAGAVVLVVISVWALSPLGGTPADMVATSYAVQSLYFFGSVLVAGLSWNAWLTVRDRRAHKAQFTGS</sequence>